<reference evidence="2" key="1">
    <citation type="submission" date="2021-01" db="EMBL/GenBank/DDBJ databases">
        <authorList>
            <person name="Kaushik A."/>
        </authorList>
    </citation>
    <scope>NUCLEOTIDE SEQUENCE</scope>
    <source>
        <strain evidence="2">AG6-10EEA</strain>
    </source>
</reference>
<accession>A0A8H3GCF5</accession>
<dbReference type="AlphaFoldDB" id="A0A8H3GCF5"/>
<dbReference type="EMBL" id="CAJMXA010000820">
    <property type="protein sequence ID" value="CAE6443917.1"/>
    <property type="molecule type" value="Genomic_DNA"/>
</dbReference>
<protein>
    <submittedName>
        <fullName evidence="2">Uncharacterized protein</fullName>
    </submittedName>
</protein>
<evidence type="ECO:0000313" key="2">
    <source>
        <dbReference type="EMBL" id="CAE6443917.1"/>
    </source>
</evidence>
<dbReference type="Proteomes" id="UP000663853">
    <property type="component" value="Unassembled WGS sequence"/>
</dbReference>
<proteinExistence type="predicted"/>
<sequence>MSLNAISGIIGLTLASQENPVSRSGRTPITTTKSRTGNDSGSPHEEDRRSQNQTENTLGPVPEQDTNSEPKLMGTTLSVGTHLSHEELYELGVFHCERFWRWKRLDDIQKAIKYGIVARDLTPEDHPDWPLRLADLGVFYDERFKRLGELEDLEKAIQLKTRALIDISVWVNWKT</sequence>
<feature type="region of interest" description="Disordered" evidence="1">
    <location>
        <begin position="18"/>
        <end position="71"/>
    </location>
</feature>
<feature type="compositionally biased region" description="Polar residues" evidence="1">
    <location>
        <begin position="18"/>
        <end position="41"/>
    </location>
</feature>
<evidence type="ECO:0000256" key="1">
    <source>
        <dbReference type="SAM" id="MobiDB-lite"/>
    </source>
</evidence>
<name>A0A8H3GCF5_9AGAM</name>
<organism evidence="2 3">
    <name type="scientific">Rhizoctonia solani</name>
    <dbReference type="NCBI Taxonomy" id="456999"/>
    <lineage>
        <taxon>Eukaryota</taxon>
        <taxon>Fungi</taxon>
        <taxon>Dikarya</taxon>
        <taxon>Basidiomycota</taxon>
        <taxon>Agaricomycotina</taxon>
        <taxon>Agaricomycetes</taxon>
        <taxon>Cantharellales</taxon>
        <taxon>Ceratobasidiaceae</taxon>
        <taxon>Rhizoctonia</taxon>
    </lineage>
</organism>
<evidence type="ECO:0000313" key="3">
    <source>
        <dbReference type="Proteomes" id="UP000663853"/>
    </source>
</evidence>
<gene>
    <name evidence="2" type="ORF">RDB_LOCUS39969</name>
</gene>
<comment type="caution">
    <text evidence="2">The sequence shown here is derived from an EMBL/GenBank/DDBJ whole genome shotgun (WGS) entry which is preliminary data.</text>
</comment>